<sequence length="322" mass="34564">MTKSTLRRLLISTSFMAVLPALSALPGPALADSRYTAWTPPTAGTQAQTEGLLKDLKALVDEAEKARAADGVFLRDLRDLMARYSVTGAATPQTMQILIDDFSDGDITRNPTWTIQSGEFWVQQGYGLRSKMSETAAAQPEPQKVSKEQLALSILGAVLQGRNKNTNDTAPATTTTNAEPAAPAVLSAGARVSNAFALTSTFSSWTGMGSFAYGVAQGTSGAGYRVVYGPKQTARAATLQLVRFTSRGESTLDSASITELEDQKNHSLEWMRDKYGQMQVNLDGKKILSSRDTSFRDPFDAVTLHNSGADVIVQKIEVTGTN</sequence>
<organism evidence="2 3">
    <name type="scientific">Magnetovibrio blakemorei</name>
    <dbReference type="NCBI Taxonomy" id="28181"/>
    <lineage>
        <taxon>Bacteria</taxon>
        <taxon>Pseudomonadati</taxon>
        <taxon>Pseudomonadota</taxon>
        <taxon>Alphaproteobacteria</taxon>
        <taxon>Rhodospirillales</taxon>
        <taxon>Magnetovibrionaceae</taxon>
        <taxon>Magnetovibrio</taxon>
    </lineage>
</organism>
<keyword evidence="1" id="KW-0732">Signal</keyword>
<dbReference type="AlphaFoldDB" id="A0A1E5Q3K5"/>
<dbReference type="RefSeq" id="WP_069959324.1">
    <property type="nucleotide sequence ID" value="NZ_MCGG01000072.1"/>
</dbReference>
<proteinExistence type="predicted"/>
<dbReference type="OrthoDB" id="2080452at2"/>
<accession>A0A1E5Q3K5</accession>
<gene>
    <name evidence="2" type="ORF">BEN30_16830</name>
</gene>
<feature type="signal peptide" evidence="1">
    <location>
        <begin position="1"/>
        <end position="31"/>
    </location>
</feature>
<feature type="chain" id="PRO_5009184014" evidence="1">
    <location>
        <begin position="32"/>
        <end position="322"/>
    </location>
</feature>
<name>A0A1E5Q3K5_9PROT</name>
<keyword evidence="3" id="KW-1185">Reference proteome</keyword>
<dbReference type="Proteomes" id="UP000095347">
    <property type="component" value="Unassembled WGS sequence"/>
</dbReference>
<evidence type="ECO:0000256" key="1">
    <source>
        <dbReference type="SAM" id="SignalP"/>
    </source>
</evidence>
<evidence type="ECO:0000313" key="2">
    <source>
        <dbReference type="EMBL" id="OEJ64340.1"/>
    </source>
</evidence>
<evidence type="ECO:0000313" key="3">
    <source>
        <dbReference type="Proteomes" id="UP000095347"/>
    </source>
</evidence>
<reference evidence="3" key="1">
    <citation type="submission" date="2016-07" db="EMBL/GenBank/DDBJ databases">
        <authorList>
            <person name="Florea S."/>
            <person name="Webb J.S."/>
            <person name="Jaromczyk J."/>
            <person name="Schardl C.L."/>
        </authorList>
    </citation>
    <scope>NUCLEOTIDE SEQUENCE [LARGE SCALE GENOMIC DNA]</scope>
    <source>
        <strain evidence="3">MV-1</strain>
    </source>
</reference>
<dbReference type="EMBL" id="MCGG01000072">
    <property type="protein sequence ID" value="OEJ64340.1"/>
    <property type="molecule type" value="Genomic_DNA"/>
</dbReference>
<comment type="caution">
    <text evidence="2">The sequence shown here is derived from an EMBL/GenBank/DDBJ whole genome shotgun (WGS) entry which is preliminary data.</text>
</comment>
<protein>
    <submittedName>
        <fullName evidence="2">Uncharacterized protein</fullName>
    </submittedName>
</protein>